<feature type="domain" description="SpaA-like prealbumin fold" evidence="11">
    <location>
        <begin position="2171"/>
        <end position="2265"/>
    </location>
</feature>
<reference evidence="14" key="3">
    <citation type="submission" date="2024-03" db="EMBL/GenBank/DDBJ databases">
        <title>The Genome Sequence of Enterococcus sp. DIV0242b.</title>
        <authorList>
            <consortium name="The Broad Institute Genomics Platform"/>
            <consortium name="The Broad Institute Microbial Omics Core"/>
            <consortium name="The Broad Institute Genomic Center for Infectious Diseases"/>
            <person name="Earl A."/>
            <person name="Manson A."/>
            <person name="Gilmore M."/>
            <person name="Schwartman J."/>
            <person name="Shea T."/>
            <person name="Abouelleil A."/>
            <person name="Cao P."/>
            <person name="Chapman S."/>
            <person name="Cusick C."/>
            <person name="Young S."/>
            <person name="Neafsey D."/>
            <person name="Nusbaum C."/>
            <person name="Birren B."/>
        </authorList>
    </citation>
    <scope>NUCLEOTIDE SEQUENCE</scope>
    <source>
        <strain evidence="14">9E7_DIV0242</strain>
    </source>
</reference>
<dbReference type="Proteomes" id="UP000195141">
    <property type="component" value="Chromosome"/>
</dbReference>
<dbReference type="InterPro" id="IPR041033">
    <property type="entry name" value="SpaA_PFL_dom_1"/>
</dbReference>
<reference evidence="13" key="1">
    <citation type="submission" date="2017-05" db="EMBL/GenBank/DDBJ databases">
        <title>The Genome Sequence of Enterococcus sp. 9E7_DIV0242.</title>
        <authorList>
            <consortium name="The Broad Institute Genomics Platform"/>
            <consortium name="The Broad Institute Genomic Center for Infectious Diseases"/>
            <person name="Earl A."/>
            <person name="Manson A."/>
            <person name="Schwartman J."/>
            <person name="Gilmore M."/>
            <person name="Abouelleil A."/>
            <person name="Cao P."/>
            <person name="Chapman S."/>
            <person name="Cusick C."/>
            <person name="Shea T."/>
            <person name="Young S."/>
            <person name="Neafsey D."/>
            <person name="Nusbaum C."/>
            <person name="Birren B."/>
        </authorList>
    </citation>
    <scope>NUCLEOTIDE SEQUENCE [LARGE SCALE GENOMIC DNA]</scope>
    <source>
        <strain evidence="13">9E7_DIV0242</strain>
    </source>
</reference>
<evidence type="ECO:0000256" key="8">
    <source>
        <dbReference type="SAM" id="Phobius"/>
    </source>
</evidence>
<dbReference type="SUPFAM" id="SSF49478">
    <property type="entry name" value="Cna protein B-type domain"/>
    <property type="match status" value="9"/>
</dbReference>
<dbReference type="InterPro" id="IPR008456">
    <property type="entry name" value="Collagen-bd_dom"/>
</dbReference>
<feature type="domain" description="SpaA-like prealbumin fold" evidence="11">
    <location>
        <begin position="1960"/>
        <end position="2042"/>
    </location>
</feature>
<dbReference type="GO" id="GO:0005518">
    <property type="term" value="F:collagen binding"/>
    <property type="evidence" value="ECO:0007669"/>
    <property type="project" value="InterPro"/>
</dbReference>
<dbReference type="PANTHER" id="PTHR36108:SF13">
    <property type="entry name" value="COLOSSIN-B-RELATED"/>
    <property type="match status" value="1"/>
</dbReference>
<feature type="domain" description="SpaA-like prealbumin fold" evidence="11">
    <location>
        <begin position="1196"/>
        <end position="1278"/>
    </location>
</feature>
<evidence type="ECO:0000259" key="12">
    <source>
        <dbReference type="Pfam" id="PF17961"/>
    </source>
</evidence>
<keyword evidence="3" id="KW-0134">Cell wall</keyword>
<dbReference type="Pfam" id="PF17802">
    <property type="entry name" value="SpaA"/>
    <property type="match status" value="13"/>
</dbReference>
<dbReference type="InterPro" id="IPR008966">
    <property type="entry name" value="Adhesion_dom_sf"/>
</dbReference>
<keyword evidence="4" id="KW-0964">Secreted</keyword>
<feature type="domain" description="Collagen binding" evidence="10">
    <location>
        <begin position="941"/>
        <end position="1056"/>
    </location>
</feature>
<feature type="domain" description="SpaA-like prealbumin fold" evidence="11">
    <location>
        <begin position="1100"/>
        <end position="1167"/>
    </location>
</feature>
<evidence type="ECO:0000256" key="3">
    <source>
        <dbReference type="ARBA" id="ARBA00022512"/>
    </source>
</evidence>
<feature type="domain" description="Collagen binding" evidence="10">
    <location>
        <begin position="509"/>
        <end position="608"/>
    </location>
</feature>
<comment type="similarity">
    <text evidence="2">Belongs to the serine-aspartate repeat-containing protein (SDr) family.</text>
</comment>
<proteinExistence type="inferred from homology"/>
<comment type="subcellular location">
    <subcellularLocation>
        <location evidence="1">Secreted</location>
        <location evidence="1">Cell wall</location>
        <topology evidence="1">Peptidoglycan-anchor</topology>
    </subcellularLocation>
</comment>
<feature type="domain" description="SpaA-like prealbumin fold" evidence="11">
    <location>
        <begin position="1861"/>
        <end position="1940"/>
    </location>
</feature>
<evidence type="ECO:0008006" key="16">
    <source>
        <dbReference type="Google" id="ProtNLM"/>
    </source>
</evidence>
<feature type="signal peptide" evidence="9">
    <location>
        <begin position="1"/>
        <end position="26"/>
    </location>
</feature>
<dbReference type="Gene3D" id="2.60.40.1280">
    <property type="match status" value="1"/>
</dbReference>
<evidence type="ECO:0000256" key="5">
    <source>
        <dbReference type="ARBA" id="ARBA00022729"/>
    </source>
</evidence>
<name>A0A242K7B9_9ENTE</name>
<evidence type="ECO:0000256" key="6">
    <source>
        <dbReference type="ARBA" id="ARBA00023088"/>
    </source>
</evidence>
<dbReference type="InterPro" id="IPR013783">
    <property type="entry name" value="Ig-like_fold"/>
</dbReference>
<dbReference type="InterPro" id="IPR011252">
    <property type="entry name" value="Fibrogen-bd_dom1"/>
</dbReference>
<organism evidence="13">
    <name type="scientific">Candidatus Enterococcus clewellii</name>
    <dbReference type="NCBI Taxonomy" id="1834193"/>
    <lineage>
        <taxon>Bacteria</taxon>
        <taxon>Bacillati</taxon>
        <taxon>Bacillota</taxon>
        <taxon>Bacilli</taxon>
        <taxon>Lactobacillales</taxon>
        <taxon>Enterococcaceae</taxon>
        <taxon>Enterococcus</taxon>
    </lineage>
</organism>
<feature type="compositionally biased region" description="Low complexity" evidence="7">
    <location>
        <begin position="145"/>
        <end position="191"/>
    </location>
</feature>
<feature type="chain" id="PRO_5012579898" description="Gram-positive cocci surface proteins LPxTG domain-containing protein" evidence="9">
    <location>
        <begin position="27"/>
        <end position="2435"/>
    </location>
</feature>
<evidence type="ECO:0000256" key="1">
    <source>
        <dbReference type="ARBA" id="ARBA00004168"/>
    </source>
</evidence>
<evidence type="ECO:0000313" key="14">
    <source>
        <dbReference type="EMBL" id="WYJ92421.1"/>
    </source>
</evidence>
<dbReference type="RefSeq" id="WP_086349361.1">
    <property type="nucleotide sequence ID" value="NZ_CP147247.1"/>
</dbReference>
<evidence type="ECO:0000256" key="4">
    <source>
        <dbReference type="ARBA" id="ARBA00022525"/>
    </source>
</evidence>
<feature type="compositionally biased region" description="Pro residues" evidence="7">
    <location>
        <begin position="2384"/>
        <end position="2393"/>
    </location>
</feature>
<feature type="compositionally biased region" description="Low complexity" evidence="7">
    <location>
        <begin position="2372"/>
        <end position="2383"/>
    </location>
</feature>
<dbReference type="Pfam" id="PF17961">
    <property type="entry name" value="Big_8"/>
    <property type="match status" value="1"/>
</dbReference>
<feature type="domain" description="SpaA-like prealbumin fold" evidence="11">
    <location>
        <begin position="2061"/>
        <end position="2153"/>
    </location>
</feature>
<evidence type="ECO:0000256" key="9">
    <source>
        <dbReference type="SAM" id="SignalP"/>
    </source>
</evidence>
<feature type="domain" description="SpaA-like prealbumin fold" evidence="11">
    <location>
        <begin position="2278"/>
        <end position="2354"/>
    </location>
</feature>
<evidence type="ECO:0000256" key="2">
    <source>
        <dbReference type="ARBA" id="ARBA00007257"/>
    </source>
</evidence>
<feature type="domain" description="SpaA-like prealbumin fold" evidence="11">
    <location>
        <begin position="1767"/>
        <end position="1847"/>
    </location>
</feature>
<feature type="domain" description="SpaA-like prealbumin fold" evidence="11">
    <location>
        <begin position="1578"/>
        <end position="1660"/>
    </location>
</feature>
<accession>A0A242K7B9</accession>
<feature type="region of interest" description="Disordered" evidence="7">
    <location>
        <begin position="2372"/>
        <end position="2393"/>
    </location>
</feature>
<dbReference type="PANTHER" id="PTHR36108">
    <property type="entry name" value="COLOSSIN-B-RELATED"/>
    <property type="match status" value="1"/>
</dbReference>
<feature type="domain" description="SpaA-like prealbumin fold" evidence="11">
    <location>
        <begin position="1484"/>
        <end position="1560"/>
    </location>
</feature>
<evidence type="ECO:0000256" key="7">
    <source>
        <dbReference type="SAM" id="MobiDB-lite"/>
    </source>
</evidence>
<feature type="domain" description="Collagen binding" evidence="10">
    <location>
        <begin position="359"/>
        <end position="484"/>
    </location>
</feature>
<gene>
    <name evidence="13" type="ORF">A5888_002318</name>
    <name evidence="14" type="ORF">A5888_004194</name>
</gene>
<sequence length="2435" mass="263687">MNKKWIYSLMAVLIFLQYLAPLPAIAEELTKVNEELTLSGLTVTGETEDTIELKLDGQAKNDQNIPIDKQLTVNGGAKLIVQNGTSSGTIAGAYSVTESGLQLSLPANAQGDFSLSFSIDRRSVASGESFVLTGNNQSVSTTLPIQEEISSSSSEEIESNTTQESTATSESSSTSEETSTSETQSTETSSSIPEKQARADGGNDIRTYFDGGTGTILSSADITFRDKDGNVITGSIPADATAVVHYDWSIPEEIRDQIQPNDHFTFYLPEGVEIAIPHVRELVNDDGTIYGAYSVDSTGKVTMIFNENVTDEFDIKGTFDFFTNFDSGVITTPGEKTITFPEEDNLPPVDVFIKPTTDTSIAKAGKFDKTPNPDSITWTVDVNQAMNKLNDPVVTETWPDGVTLDKDSIKVYKLVMNLDGTINSVGETLTPDQYTIDANGNVTILGETSDAYRVEYVTNVNDSKIPVAGGSVPFKNQASLSDKNDPTKIPAEATVTATYGKLIQKSRNSYDSTNQQFSWTIKYNYGEKDIPKADAVITDTMSDNMELIKESLVIYPITFAANGSEIQQAPLPASAYTIEPNPNGSGFVIKFADDIDGAYKITYKTQVDGIVTGTTPVNNTVNVGTGEGSTGGGNATQQNIIKSLRSVDYTDSTADWRFVVNRNHYTMKNLTITDVFDPVPGMALARPDEGVGGNYELKITSSTGKVLTLGTDYELVVNNYDGSSDYGFDIKFINDYAETTESFTIDYTTKFDISVIDPRDPAKDHFHNKGTVNWVDENNDPHTSSDEKDFEPKPEFSYNAGKSGAYNAQTKTITWTLHTNLSENQLHNATLTDPITGNQEYVPNSLKIYYGHTNPDGTVVKESDDLVNDQMVTIKQPNENNNTLFLQYPNNQKTYYIEFQTTLKDKVVNEAKTYENIANYINNDVSRDVIGQVSVKNGGSHVQKTGAQDPDDPNYVLWNVTINPSLSTLSDVVVTDKPSNNQIVDQESIKLYGTTVAVDGTVTVDHTNVLTEGTDYTVEVITDNATGNQQLVVKLVNEISTAYVMEYRSLISSSATGSTDKVSNQVSITGTGSEQVEDDTNNEVTVEIDHSSGSASGTKGKITLQKTTEDRVVMPGVHFELWNLDKTQLLREGDIDDSGLITFGNLKLGDYLLVETSTLPGYTIPDDLVAGRKITISQATSEERAVPLGVINETAKVYLTKTASDETALAGAVFKLEQKVIDIWQPATGNSTFTTNAQGILEIEELVPGDYRLIETKAPAGYLLDATPIEFTVAKNAENQIPEVDLTMTNYQGSAKLVKESADGQPLANAQFNVIDSSGKTINADPLVSDASGVVTINNLAPGDYKFVEIKAPTGYILNQQEYSFTIADEAVGEPAQVDVGTATNYQGSAVLQKNDRSGSGLSGAQFDIYDATDTKITAAPLVSDTDGKVTIDELAPGSYYFKEVKAPDGYVLNTQTYDFTVPEATTGELPTINVGEAVNYKGNAELTKVNSQGELLAGAEFSVYDKNNQLIKDKLTSDEQGRVQIADLAPGDYKFVETKAPTGYILNQQEYPFTVKDEADGQPELVDVGKAVNYQGSAVLQKNDRSGDGLVGAGFDVYDATDKKITATPLLSDATGKVTIDKLAPGSYYFKEAKAPDDYILNTQTYAFTVPETNNGELATINVGEAVNYKGSAQLTKRNSQGELLSGAEFSVYDEKDQLIQEKIISDEQGLIRISELAPGNYKFVETKAPTGYILNQQEYPFTIVGEAAGELEQVAVGTAINYQGSAVLQKNDRSGNGLSGAQFDVYDATDKKITTTPLSSDTTGKVTIDKLAPGSYYFKEVKAPEGYILNTQTYDFIVPETATGELPTINVGEAVNYKGSAELTKINGQGELLSGAEFSVYDENNQLIQDKLVSNAQGLVRITDLAPGRYYFKETKAPVDDEGKDYVINDYPVFFTVSGTAEGEPEILGLGNFQNFKGKISLTKEGEAAQTIAGAEFTIYRADDQNQEVAERVVTVDESGEIDISNLRPGSYKIVETKAPIGYIINTQPIYFVIQEDSETEPVVDPVTVPNYQISIVAYKLDGDSNEPVRGLAGAEFVVLNGDGTPLDETQKIYDANGEEITENNKLTSDENGRVYASGTAAGTFQLVETKAPEGYILDTTPIFFTVENQAGKPENIQLSLGDINNYKGKFSIEKVNEEGKLLSGGVFHIENENGEKQTVTDLLGNPVTELSANDKGLIAGGGLAPGAYTLVEDEAPEGYIINTTPLSFTIASEVTGELTTENGGVFNGQFVNYTGSAQLIKVDDKNQPLSGAEFTMYDSTGTEIQTVVSDSSGKVTVTDLAPGSYELRESKAPEGYQLSDKSVSFTVSKEASDKPMQLELGNYVNNKVPEVPKTPNTPNTPGTPPETPPSVTPKGWLAMFNSQVNYLWIYAGIVVVLVTSGMLIKRSRKTRK</sequence>
<feature type="transmembrane region" description="Helical" evidence="8">
    <location>
        <begin position="2409"/>
        <end position="2427"/>
    </location>
</feature>
<feature type="domain" description="SpaA-like prealbumin fold" evidence="11">
    <location>
        <begin position="1389"/>
        <end position="1469"/>
    </location>
</feature>
<feature type="compositionally biased region" description="Basic and acidic residues" evidence="7">
    <location>
        <begin position="779"/>
        <end position="794"/>
    </location>
</feature>
<keyword evidence="8" id="KW-1133">Transmembrane helix</keyword>
<dbReference type="InterPro" id="IPR041171">
    <property type="entry name" value="SDR_Ig"/>
</dbReference>
<dbReference type="Gene3D" id="2.60.40.740">
    <property type="match status" value="5"/>
</dbReference>
<feature type="domain" description="SDR-like Ig" evidence="12">
    <location>
        <begin position="244"/>
        <end position="333"/>
    </location>
</feature>
<dbReference type="OrthoDB" id="1744455at2"/>
<evidence type="ECO:0000259" key="10">
    <source>
        <dbReference type="Pfam" id="PF05737"/>
    </source>
</evidence>
<feature type="region of interest" description="Disordered" evidence="7">
    <location>
        <begin position="767"/>
        <end position="802"/>
    </location>
</feature>
<dbReference type="EMBL" id="NGMM01000003">
    <property type="protein sequence ID" value="OTP16104.1"/>
    <property type="molecule type" value="Genomic_DNA"/>
</dbReference>
<keyword evidence="5 9" id="KW-0732">Signal</keyword>
<keyword evidence="15" id="KW-1185">Reference proteome</keyword>
<dbReference type="Gene3D" id="2.60.40.10">
    <property type="entry name" value="Immunoglobulins"/>
    <property type="match status" value="13"/>
</dbReference>
<feature type="domain" description="Collagen binding" evidence="10">
    <location>
        <begin position="802"/>
        <end position="925"/>
    </location>
</feature>
<feature type="region of interest" description="Disordered" evidence="7">
    <location>
        <begin position="142"/>
        <end position="208"/>
    </location>
</feature>
<keyword evidence="8" id="KW-0812">Transmembrane</keyword>
<feature type="domain" description="SpaA-like prealbumin fold" evidence="11">
    <location>
        <begin position="1672"/>
        <end position="1746"/>
    </location>
</feature>
<feature type="domain" description="SpaA-like prealbumin fold" evidence="11">
    <location>
        <begin position="1293"/>
        <end position="1370"/>
    </location>
</feature>
<reference evidence="14" key="2">
    <citation type="submission" date="2017-05" db="EMBL/GenBank/DDBJ databases">
        <authorList>
            <consortium name="The Broad Institute Genomics Platform"/>
            <consortium name="The Broad Institute Genomic Center for Infectious Diseases"/>
            <person name="Earl A."/>
            <person name="Manson A."/>
            <person name="Schwartman J."/>
            <person name="Gilmore M."/>
            <person name="Abouelleil A."/>
            <person name="Cao P."/>
            <person name="Chapman S."/>
            <person name="Cusick C."/>
            <person name="Shea T."/>
            <person name="Young S."/>
            <person name="Neafsey D."/>
            <person name="Nusbaum C."/>
            <person name="Birren B."/>
        </authorList>
    </citation>
    <scope>NUCLEOTIDE SEQUENCE</scope>
    <source>
        <strain evidence="14">9E7_DIV0242</strain>
    </source>
</reference>
<evidence type="ECO:0000313" key="13">
    <source>
        <dbReference type="EMBL" id="OTP16104.1"/>
    </source>
</evidence>
<protein>
    <recommendedName>
        <fullName evidence="16">Gram-positive cocci surface proteins LPxTG domain-containing protein</fullName>
    </recommendedName>
</protein>
<dbReference type="EMBL" id="CP147247">
    <property type="protein sequence ID" value="WYJ92421.1"/>
    <property type="molecule type" value="Genomic_DNA"/>
</dbReference>
<dbReference type="GO" id="GO:0007155">
    <property type="term" value="P:cell adhesion"/>
    <property type="evidence" value="ECO:0007669"/>
    <property type="project" value="InterPro"/>
</dbReference>
<keyword evidence="6" id="KW-0572">Peptidoglycan-anchor</keyword>
<evidence type="ECO:0000313" key="15">
    <source>
        <dbReference type="Proteomes" id="UP000195141"/>
    </source>
</evidence>
<dbReference type="SUPFAM" id="SSF49401">
    <property type="entry name" value="Bacterial adhesins"/>
    <property type="match status" value="6"/>
</dbReference>
<evidence type="ECO:0000259" key="11">
    <source>
        <dbReference type="Pfam" id="PF17802"/>
    </source>
</evidence>
<dbReference type="Pfam" id="PF05737">
    <property type="entry name" value="Collagen_bind"/>
    <property type="match status" value="4"/>
</dbReference>
<keyword evidence="8" id="KW-0472">Membrane</keyword>